<name>A0AAD6BNU2_9TELE</name>
<feature type="region of interest" description="Disordered" evidence="1">
    <location>
        <begin position="1"/>
        <end position="23"/>
    </location>
</feature>
<keyword evidence="3" id="KW-1185">Reference proteome</keyword>
<protein>
    <submittedName>
        <fullName evidence="2">Uncharacterized protein</fullName>
    </submittedName>
</protein>
<sequence>MLLNVGSATSKSRDQRSSVPQNPALNIHIHTPVMMYYGGPNGLFLSWKFYLMPVFSSEKSDNICLELRRLWAGGNSTAFEVNCRIRQRSGTVVWRCSLVQRDGRNRSGERPTSRADPGTVSRYLLPCIPPPYAVIPKDRQACAIWPHFGFPGHILGIQTMPPPCLSLPSALSLWVVSAPPLHPCLSAGSSGRGLLSK</sequence>
<evidence type="ECO:0000313" key="2">
    <source>
        <dbReference type="EMBL" id="KAJ4948326.1"/>
    </source>
</evidence>
<accession>A0AAD6BNU2</accession>
<dbReference type="AlphaFoldDB" id="A0AAD6BNU2"/>
<dbReference type="EMBL" id="JAPTMU010000001">
    <property type="protein sequence ID" value="KAJ4948326.1"/>
    <property type="molecule type" value="Genomic_DNA"/>
</dbReference>
<evidence type="ECO:0000313" key="3">
    <source>
        <dbReference type="Proteomes" id="UP001219934"/>
    </source>
</evidence>
<gene>
    <name evidence="2" type="ORF">JOQ06_019862</name>
</gene>
<organism evidence="2 3">
    <name type="scientific">Pogonophryne albipinna</name>
    <dbReference type="NCBI Taxonomy" id="1090488"/>
    <lineage>
        <taxon>Eukaryota</taxon>
        <taxon>Metazoa</taxon>
        <taxon>Chordata</taxon>
        <taxon>Craniata</taxon>
        <taxon>Vertebrata</taxon>
        <taxon>Euteleostomi</taxon>
        <taxon>Actinopterygii</taxon>
        <taxon>Neopterygii</taxon>
        <taxon>Teleostei</taxon>
        <taxon>Neoteleostei</taxon>
        <taxon>Acanthomorphata</taxon>
        <taxon>Eupercaria</taxon>
        <taxon>Perciformes</taxon>
        <taxon>Notothenioidei</taxon>
        <taxon>Pogonophryne</taxon>
    </lineage>
</organism>
<dbReference type="Proteomes" id="UP001219934">
    <property type="component" value="Unassembled WGS sequence"/>
</dbReference>
<proteinExistence type="predicted"/>
<reference evidence="2" key="1">
    <citation type="submission" date="2022-11" db="EMBL/GenBank/DDBJ databases">
        <title>Chromosome-level genome of Pogonophryne albipinna.</title>
        <authorList>
            <person name="Jo E."/>
        </authorList>
    </citation>
    <scope>NUCLEOTIDE SEQUENCE</scope>
    <source>
        <strain evidence="2">SGF0006</strain>
        <tissue evidence="2">Muscle</tissue>
    </source>
</reference>
<feature type="compositionally biased region" description="Polar residues" evidence="1">
    <location>
        <begin position="1"/>
        <end position="10"/>
    </location>
</feature>
<evidence type="ECO:0000256" key="1">
    <source>
        <dbReference type="SAM" id="MobiDB-lite"/>
    </source>
</evidence>
<comment type="caution">
    <text evidence="2">The sequence shown here is derived from an EMBL/GenBank/DDBJ whole genome shotgun (WGS) entry which is preliminary data.</text>
</comment>